<dbReference type="EMBL" id="FNWJ01000002">
    <property type="protein sequence ID" value="SEH14092.1"/>
    <property type="molecule type" value="Genomic_DNA"/>
</dbReference>
<dbReference type="GO" id="GO:0005542">
    <property type="term" value="F:folic acid binding"/>
    <property type="evidence" value="ECO:0007669"/>
    <property type="project" value="InterPro"/>
</dbReference>
<dbReference type="Pfam" id="PF07837">
    <property type="entry name" value="FTCD_N"/>
    <property type="match status" value="1"/>
</dbReference>
<reference evidence="6" key="1">
    <citation type="submission" date="2016-10" db="EMBL/GenBank/DDBJ databases">
        <authorList>
            <person name="Varghese N."/>
            <person name="Submissions S."/>
        </authorList>
    </citation>
    <scope>NUCLEOTIDE SEQUENCE [LARGE SCALE GENOMIC DNA]</scope>
    <source>
        <strain evidence="6">ATCC 35263</strain>
    </source>
</reference>
<dbReference type="STRING" id="29539.SAMN02745716_1498"/>
<dbReference type="InterPro" id="IPR051623">
    <property type="entry name" value="FTCD"/>
</dbReference>
<organism evidence="5 6">
    <name type="scientific">Thermoleophilum album</name>
    <dbReference type="NCBI Taxonomy" id="29539"/>
    <lineage>
        <taxon>Bacteria</taxon>
        <taxon>Bacillati</taxon>
        <taxon>Actinomycetota</taxon>
        <taxon>Thermoleophilia</taxon>
        <taxon>Thermoleophilales</taxon>
        <taxon>Thermoleophilaceae</taxon>
        <taxon>Thermoleophilum</taxon>
    </lineage>
</organism>
<dbReference type="GO" id="GO:0030409">
    <property type="term" value="F:glutamate formimidoyltransferase activity"/>
    <property type="evidence" value="ECO:0007669"/>
    <property type="project" value="UniProtKB-EC"/>
</dbReference>
<dbReference type="InterPro" id="IPR037070">
    <property type="entry name" value="Formiminotransferase_C_sf"/>
</dbReference>
<accession>A0A1H6FUK1</accession>
<dbReference type="Pfam" id="PF02971">
    <property type="entry name" value="FTCD"/>
    <property type="match status" value="1"/>
</dbReference>
<evidence type="ECO:0000256" key="2">
    <source>
        <dbReference type="ARBA" id="ARBA00022679"/>
    </source>
</evidence>
<dbReference type="Gene3D" id="3.30.70.670">
    <property type="entry name" value="Formiminotransferase, C-terminal subdomain"/>
    <property type="match status" value="1"/>
</dbReference>
<keyword evidence="6" id="KW-1185">Reference proteome</keyword>
<dbReference type="InterPro" id="IPR037064">
    <property type="entry name" value="Formiminotransferase_N_sf"/>
</dbReference>
<gene>
    <name evidence="5" type="ORF">SAMN02745716_1498</name>
</gene>
<sequence>MLLAVPNVSEGRDRRLLGELAGAFEPWLLLDLHADPDHNRSVLSLASQKADQPAVEGLLAGVRRCLAAIDLASHEGVHPRVGAVDVLPIVYPREQERSRAIALALTVAARIGDELTLPVFLYGELATDPAHRERAELRRGGPEELGRRLASGELRPDFGPAVLDPRAGALLVTARPPLVAFNVELRDGDLALARRVAAELRESAGGPSGLRAIGVPLPSRGTVQVSFNVHDPLRVPLAEIVALVRQRAPVASAEIVGLVPAAALEGFPEDVPLRDFDRDRQVLERALARLRKS</sequence>
<evidence type="ECO:0000313" key="5">
    <source>
        <dbReference type="EMBL" id="SEH14092.1"/>
    </source>
</evidence>
<dbReference type="PANTHER" id="PTHR12234">
    <property type="entry name" value="FORMIMINOTRANSFERASE-CYCLODEAMINASE"/>
    <property type="match status" value="1"/>
</dbReference>
<name>A0A1H6FUK1_THEAL</name>
<keyword evidence="2 5" id="KW-0808">Transferase</keyword>
<dbReference type="EC" id="2.1.2.5" evidence="1"/>
<dbReference type="Gene3D" id="3.30.990.10">
    <property type="entry name" value="Formiminotransferase, N-terminal subdomain"/>
    <property type="match status" value="1"/>
</dbReference>
<evidence type="ECO:0000256" key="1">
    <source>
        <dbReference type="ARBA" id="ARBA00012252"/>
    </source>
</evidence>
<dbReference type="AlphaFoldDB" id="A0A1H6FUK1"/>
<evidence type="ECO:0000259" key="3">
    <source>
        <dbReference type="SMART" id="SM01221"/>
    </source>
</evidence>
<dbReference type="RefSeq" id="WP_093117806.1">
    <property type="nucleotide sequence ID" value="NZ_FNWJ01000002.1"/>
</dbReference>
<feature type="domain" description="Formiminotransferase N-terminal subdomain" evidence="4">
    <location>
        <begin position="1"/>
        <end position="176"/>
    </location>
</feature>
<dbReference type="SUPFAM" id="SSF55116">
    <property type="entry name" value="Formiminotransferase domain of formiminotransferase-cyclodeaminase"/>
    <property type="match status" value="2"/>
</dbReference>
<dbReference type="InterPro" id="IPR022384">
    <property type="entry name" value="FormiminoTrfase_cat_dom_sf"/>
</dbReference>
<dbReference type="OrthoDB" id="9773217at2"/>
<evidence type="ECO:0000259" key="4">
    <source>
        <dbReference type="SMART" id="SM01222"/>
    </source>
</evidence>
<feature type="domain" description="Formiminotransferase C-terminal subdomain" evidence="3">
    <location>
        <begin position="177"/>
        <end position="286"/>
    </location>
</feature>
<dbReference type="SMART" id="SM01221">
    <property type="entry name" value="FTCD"/>
    <property type="match status" value="1"/>
</dbReference>
<dbReference type="SMART" id="SM01222">
    <property type="entry name" value="FTCD_N"/>
    <property type="match status" value="1"/>
</dbReference>
<evidence type="ECO:0000313" key="6">
    <source>
        <dbReference type="Proteomes" id="UP000222056"/>
    </source>
</evidence>
<proteinExistence type="predicted"/>
<protein>
    <recommendedName>
        <fullName evidence="1">glutamate formimidoyltransferase</fullName>
        <ecNumber evidence="1">2.1.2.5</ecNumber>
    </recommendedName>
</protein>
<dbReference type="InterPro" id="IPR013802">
    <property type="entry name" value="Formiminotransferase_C"/>
</dbReference>
<dbReference type="Proteomes" id="UP000222056">
    <property type="component" value="Unassembled WGS sequence"/>
</dbReference>
<dbReference type="PANTHER" id="PTHR12234:SF1">
    <property type="entry name" value="FORMIMINOTRANSFERASE N-TERMINAL SUBDOMAIN-CONTAINING PROTEIN"/>
    <property type="match status" value="1"/>
</dbReference>
<dbReference type="InterPro" id="IPR012886">
    <property type="entry name" value="Formiminotransferase_N"/>
</dbReference>